<dbReference type="EMBL" id="LCWV01000008">
    <property type="protein sequence ID" value="PWI71153.1"/>
    <property type="molecule type" value="Genomic_DNA"/>
</dbReference>
<keyword evidence="2" id="KW-0274">FAD</keyword>
<proteinExistence type="predicted"/>
<evidence type="ECO:0000313" key="8">
    <source>
        <dbReference type="Proteomes" id="UP000245956"/>
    </source>
</evidence>
<dbReference type="Gene3D" id="3.30.9.10">
    <property type="entry name" value="D-Amino Acid Oxidase, subunit A, domain 2"/>
    <property type="match status" value="1"/>
</dbReference>
<dbReference type="Pfam" id="PF11951">
    <property type="entry name" value="Fungal_trans_2"/>
    <property type="match status" value="1"/>
</dbReference>
<dbReference type="Gene3D" id="4.10.240.10">
    <property type="entry name" value="Zn(2)-C6 fungal-type DNA-binding domain"/>
    <property type="match status" value="1"/>
</dbReference>
<evidence type="ECO:0000313" key="7">
    <source>
        <dbReference type="EMBL" id="PWI71153.1"/>
    </source>
</evidence>
<evidence type="ECO:0000256" key="3">
    <source>
        <dbReference type="ARBA" id="ARBA00023002"/>
    </source>
</evidence>
<dbReference type="SUPFAM" id="SSF51905">
    <property type="entry name" value="FAD/NAD(P)-binding domain"/>
    <property type="match status" value="1"/>
</dbReference>
<feature type="compositionally biased region" description="Basic and acidic residues" evidence="5">
    <location>
        <begin position="43"/>
        <end position="65"/>
    </location>
</feature>
<feature type="compositionally biased region" description="Pro residues" evidence="5">
    <location>
        <begin position="568"/>
        <end position="578"/>
    </location>
</feature>
<protein>
    <submittedName>
        <fullName evidence="7">Putative negative acting factor</fullName>
    </submittedName>
</protein>
<sequence>MVYGGKPSKGCQMCRIRRIKCDETRPTCKQCARARRTCPGYRDVGDGGDSSRNRKAASHEADRKAAVSRAAAKPLAPKTQSGESDSSSESEGSATPVLMNEETVKSLLQLPVEDLASCHFIANYVLIPRQHILSTRGFLEFLLPLLKSGTRISHFKHAFDACALASLNNRVGNGNEFEKQALGSYTKALAATFAALKDPELVKKDETLAAILLLGLFENISAKSLGMMAWSSHIEGAVQLVKTRGPAQLSTKTGMDLFVAVRTQMIIHSLSTGKAPSLDVDWWVDDNPNSEYGVHFQRLSSRTSELKNETNHLLATVTRTPENTELMKKAMEKCQELDKEIVEWLEDLPESFRWKTVAWEDYNPKCDYSKAEAFPGRIDMYADLWVVNLWNVMRCMRIVLASLIVRFTAWIISPADYRTTPEYAASARVCVEAIADIIASVPYQLGWFAKHQDLRERAQLSGFACGEDDAEKGLAGYFLLWPLTCIQGQDYLTDAQRTWVKGRLKCIGNQIGVRYGNMLSQLNVRMPSMLILRDRLVNNPHSTPPADMASFLASQAAAAKAEGTAAPSAPPGPTWRPPSPDKHDKQEAALRRVIQRQTEELKKKAVDRASLQASYVPCEGAGASWMRWYNHGPGHSDDAQNCIQPRHYFGLQAGSPDRADEGDVRRCGRPQAQPSRANTIPYKRGLVSQAHRDPNCFWNPVLANLATPSYNIFSPPNPTDITSHLGAMTQTTPPRATVPLKILIVGAGVAGPATAFWLSRLGHDCTIVERYPGLRVNGLQIDVHDAGAEAADRMGVLDEIRRRRVEEEGTKFVDAEDRVQAIFGRNDGKKQTLTSEYEIMRGDLCKLLYERTEEKVKYRFGVTVDDFRNGTDGVTVTLSDGTVERYDLLIGADGQGSRVRRIMLHQNAEASYRRLNAFCCYFTMPRQPEDKDNMATICHVPGQRFIMTRWHTQARGQTYLFTMSHTEELREALKKDLEAERQAFTCAFADAGWKVPRLLQDMQTAEDFYGQELVQVVCPNWSLGRVVLVGDAGYAPSPFTGMGTSLAFIGAYVLAGEIASHPGNLPAAFAAYDKTLRPMVEKTQKLPPGFPGAAFQETGLKVGVLHWTVWLLSGMFQLALVLRLPEAFSAIGKWFPGKEWTLPVYDELEAVRPKNPYPI</sequence>
<dbReference type="InterPro" id="IPR036864">
    <property type="entry name" value="Zn2-C6_fun-type_DNA-bd_sf"/>
</dbReference>
<dbReference type="SUPFAM" id="SSF57701">
    <property type="entry name" value="Zn2/Cys6 DNA-binding domain"/>
    <property type="match status" value="1"/>
</dbReference>
<dbReference type="Proteomes" id="UP000245956">
    <property type="component" value="Unassembled WGS sequence"/>
</dbReference>
<dbReference type="GO" id="GO:0008270">
    <property type="term" value="F:zinc ion binding"/>
    <property type="evidence" value="ECO:0007669"/>
    <property type="project" value="InterPro"/>
</dbReference>
<reference evidence="7 8" key="1">
    <citation type="journal article" date="2016" name="Front. Microbiol.">
        <title>Genome and transcriptome sequences reveal the specific parasitism of the nematophagous Purpureocillium lilacinum 36-1.</title>
        <authorList>
            <person name="Xie J."/>
            <person name="Li S."/>
            <person name="Mo C."/>
            <person name="Xiao X."/>
            <person name="Peng D."/>
            <person name="Wang G."/>
            <person name="Xiao Y."/>
        </authorList>
    </citation>
    <scope>NUCLEOTIDE SEQUENCE [LARGE SCALE GENOMIC DNA]</scope>
    <source>
        <strain evidence="7 8">36-1</strain>
    </source>
</reference>
<dbReference type="GO" id="GO:0071949">
    <property type="term" value="F:FAD binding"/>
    <property type="evidence" value="ECO:0007669"/>
    <property type="project" value="InterPro"/>
</dbReference>
<feature type="region of interest" description="Disordered" evidence="5">
    <location>
        <begin position="560"/>
        <end position="586"/>
    </location>
</feature>
<keyword evidence="1" id="KW-0285">Flavoprotein</keyword>
<dbReference type="PROSITE" id="PS00463">
    <property type="entry name" value="ZN2_CY6_FUNGAL_1"/>
    <property type="match status" value="1"/>
</dbReference>
<evidence type="ECO:0000256" key="1">
    <source>
        <dbReference type="ARBA" id="ARBA00022630"/>
    </source>
</evidence>
<dbReference type="SMART" id="SM00066">
    <property type="entry name" value="GAL4"/>
    <property type="match status" value="1"/>
</dbReference>
<dbReference type="PROSITE" id="PS50048">
    <property type="entry name" value="ZN2_CY6_FUNGAL_2"/>
    <property type="match status" value="1"/>
</dbReference>
<dbReference type="InterPro" id="IPR021858">
    <property type="entry name" value="Fun_TF"/>
</dbReference>
<evidence type="ECO:0000256" key="4">
    <source>
        <dbReference type="ARBA" id="ARBA00023242"/>
    </source>
</evidence>
<feature type="compositionally biased region" description="Basic and acidic residues" evidence="5">
    <location>
        <begin position="657"/>
        <end position="666"/>
    </location>
</feature>
<gene>
    <name evidence="7" type="ORF">PCL_12521</name>
</gene>
<accession>A0A2U3E9H3</accession>
<keyword evidence="3" id="KW-0560">Oxidoreductase</keyword>
<dbReference type="GO" id="GO:0016491">
    <property type="term" value="F:oxidoreductase activity"/>
    <property type="evidence" value="ECO:0007669"/>
    <property type="project" value="UniProtKB-KW"/>
</dbReference>
<dbReference type="Pfam" id="PF01494">
    <property type="entry name" value="FAD_binding_3"/>
    <property type="match status" value="1"/>
</dbReference>
<feature type="region of interest" description="Disordered" evidence="5">
    <location>
        <begin position="655"/>
        <end position="677"/>
    </location>
</feature>
<feature type="region of interest" description="Disordered" evidence="5">
    <location>
        <begin position="42"/>
        <end position="96"/>
    </location>
</feature>
<dbReference type="InterPro" id="IPR002938">
    <property type="entry name" value="FAD-bd"/>
</dbReference>
<dbReference type="PANTHER" id="PTHR38791">
    <property type="entry name" value="ZN(II)2CYS6 TRANSCRIPTION FACTOR (EUROFUNG)-RELATED-RELATED"/>
    <property type="match status" value="1"/>
</dbReference>
<organism evidence="7 8">
    <name type="scientific">Purpureocillium lilacinum</name>
    <name type="common">Paecilomyces lilacinus</name>
    <dbReference type="NCBI Taxonomy" id="33203"/>
    <lineage>
        <taxon>Eukaryota</taxon>
        <taxon>Fungi</taxon>
        <taxon>Dikarya</taxon>
        <taxon>Ascomycota</taxon>
        <taxon>Pezizomycotina</taxon>
        <taxon>Sordariomycetes</taxon>
        <taxon>Hypocreomycetidae</taxon>
        <taxon>Hypocreales</taxon>
        <taxon>Ophiocordycipitaceae</taxon>
        <taxon>Purpureocillium</taxon>
    </lineage>
</organism>
<name>A0A2U3E9H3_PURLI</name>
<keyword evidence="4" id="KW-0539">Nucleus</keyword>
<dbReference type="GO" id="GO:0000981">
    <property type="term" value="F:DNA-binding transcription factor activity, RNA polymerase II-specific"/>
    <property type="evidence" value="ECO:0007669"/>
    <property type="project" value="InterPro"/>
</dbReference>
<dbReference type="CDD" id="cd00067">
    <property type="entry name" value="GAL4"/>
    <property type="match status" value="1"/>
</dbReference>
<feature type="domain" description="Zn(2)-C6 fungal-type" evidence="6">
    <location>
        <begin position="10"/>
        <end position="38"/>
    </location>
</feature>
<feature type="compositionally biased region" description="Low complexity" evidence="5">
    <location>
        <begin position="67"/>
        <end position="93"/>
    </location>
</feature>
<evidence type="ECO:0000256" key="2">
    <source>
        <dbReference type="ARBA" id="ARBA00022827"/>
    </source>
</evidence>
<dbReference type="InterPro" id="IPR036188">
    <property type="entry name" value="FAD/NAD-bd_sf"/>
</dbReference>
<evidence type="ECO:0000256" key="5">
    <source>
        <dbReference type="SAM" id="MobiDB-lite"/>
    </source>
</evidence>
<dbReference type="PANTHER" id="PTHR38791:SF13">
    <property type="entry name" value="ZN(2)-C6 FUNGAL-TYPE DOMAIN-CONTAINING PROTEIN"/>
    <property type="match status" value="1"/>
</dbReference>
<dbReference type="InterPro" id="IPR053175">
    <property type="entry name" value="DHMBA_Reg_Transcription_Factor"/>
</dbReference>
<dbReference type="Pfam" id="PF00172">
    <property type="entry name" value="Zn_clus"/>
    <property type="match status" value="1"/>
</dbReference>
<dbReference type="CDD" id="cd12148">
    <property type="entry name" value="fungal_TF_MHR"/>
    <property type="match status" value="1"/>
</dbReference>
<comment type="caution">
    <text evidence="7">The sequence shown here is derived from an EMBL/GenBank/DDBJ whole genome shotgun (WGS) entry which is preliminary data.</text>
</comment>
<evidence type="ECO:0000259" key="6">
    <source>
        <dbReference type="PROSITE" id="PS50048"/>
    </source>
</evidence>
<dbReference type="PRINTS" id="PR00420">
    <property type="entry name" value="RNGMNOXGNASE"/>
</dbReference>
<dbReference type="InterPro" id="IPR001138">
    <property type="entry name" value="Zn2Cys6_DnaBD"/>
</dbReference>
<dbReference type="Gene3D" id="3.50.50.60">
    <property type="entry name" value="FAD/NAD(P)-binding domain"/>
    <property type="match status" value="1"/>
</dbReference>
<dbReference type="AlphaFoldDB" id="A0A2U3E9H3"/>